<accession>A0A0B7K401</accession>
<feature type="region of interest" description="Disordered" evidence="1">
    <location>
        <begin position="1"/>
        <end position="26"/>
    </location>
</feature>
<sequence>MEPPQRGAQHHRHCSPPPKKVPGGCS</sequence>
<evidence type="ECO:0000313" key="2">
    <source>
        <dbReference type="EMBL" id="CEO50272.1"/>
    </source>
</evidence>
<proteinExistence type="predicted"/>
<dbReference type="EMBL" id="CDPU01000017">
    <property type="protein sequence ID" value="CEO50272.1"/>
    <property type="molecule type" value="Genomic_DNA"/>
</dbReference>
<protein>
    <submittedName>
        <fullName evidence="2">Uncharacterized protein</fullName>
    </submittedName>
</protein>
<gene>
    <name evidence="2" type="ORF">BN869_000006329_1</name>
</gene>
<organism evidence="2">
    <name type="scientific">Bionectria ochroleuca</name>
    <name type="common">Gliocladium roseum</name>
    <dbReference type="NCBI Taxonomy" id="29856"/>
    <lineage>
        <taxon>Eukaryota</taxon>
        <taxon>Fungi</taxon>
        <taxon>Dikarya</taxon>
        <taxon>Ascomycota</taxon>
        <taxon>Pezizomycotina</taxon>
        <taxon>Sordariomycetes</taxon>
        <taxon>Hypocreomycetidae</taxon>
        <taxon>Hypocreales</taxon>
        <taxon>Bionectriaceae</taxon>
        <taxon>Clonostachys</taxon>
    </lineage>
</organism>
<dbReference type="AlphaFoldDB" id="A0A0B7K401"/>
<reference evidence="2" key="1">
    <citation type="submission" date="2015-01" db="EMBL/GenBank/DDBJ databases">
        <authorList>
            <person name="Durling Mikael"/>
        </authorList>
    </citation>
    <scope>NUCLEOTIDE SEQUENCE</scope>
</reference>
<evidence type="ECO:0000256" key="1">
    <source>
        <dbReference type="SAM" id="MobiDB-lite"/>
    </source>
</evidence>
<name>A0A0B7K401_BIOOC</name>